<keyword evidence="3" id="KW-1185">Reference proteome</keyword>
<dbReference type="Pfam" id="PF01814">
    <property type="entry name" value="Hemerythrin"/>
    <property type="match status" value="1"/>
</dbReference>
<sequence>MMHLENPPKDDLANFIGYCETWAAGIDHHHETEEQVVFPLLRAKLDVSREIEQHKVVHGGVDQILAFLQRAKADHAAFDPAELREMMERLKGPLYEHLDEELEHVKAENLRVLTEKEIQKVNKDLDAYSKNHADPFTVLPFMMSHTPPEFKGAFPAPPLPWILRKVFIPYVFARRHSGYWKYSPYAMS</sequence>
<reference evidence="2 3" key="1">
    <citation type="journal article" date="2012" name="Proc. Natl. Acad. Sci. U.S.A.">
        <title>Comparative genomics of Ceriporiopsis subvermispora and Phanerochaete chrysosporium provide insight into selective ligninolysis.</title>
        <authorList>
            <person name="Fernandez-Fueyo E."/>
            <person name="Ruiz-Duenas F.J."/>
            <person name="Ferreira P."/>
            <person name="Floudas D."/>
            <person name="Hibbett D.S."/>
            <person name="Canessa P."/>
            <person name="Larrondo L.F."/>
            <person name="James T.Y."/>
            <person name="Seelenfreund D."/>
            <person name="Lobos S."/>
            <person name="Polanco R."/>
            <person name="Tello M."/>
            <person name="Honda Y."/>
            <person name="Watanabe T."/>
            <person name="Watanabe T."/>
            <person name="Ryu J.S."/>
            <person name="Kubicek C.P."/>
            <person name="Schmoll M."/>
            <person name="Gaskell J."/>
            <person name="Hammel K.E."/>
            <person name="St John F.J."/>
            <person name="Vanden Wymelenberg A."/>
            <person name="Sabat G."/>
            <person name="Splinter BonDurant S."/>
            <person name="Syed K."/>
            <person name="Yadav J.S."/>
            <person name="Doddapaneni H."/>
            <person name="Subramanian V."/>
            <person name="Lavin J.L."/>
            <person name="Oguiza J.A."/>
            <person name="Perez G."/>
            <person name="Pisabarro A.G."/>
            <person name="Ramirez L."/>
            <person name="Santoyo F."/>
            <person name="Master E."/>
            <person name="Coutinho P.M."/>
            <person name="Henrissat B."/>
            <person name="Lombard V."/>
            <person name="Magnuson J.K."/>
            <person name="Kuees U."/>
            <person name="Hori C."/>
            <person name="Igarashi K."/>
            <person name="Samejima M."/>
            <person name="Held B.W."/>
            <person name="Barry K.W."/>
            <person name="LaButti K.M."/>
            <person name="Lapidus A."/>
            <person name="Lindquist E.A."/>
            <person name="Lucas S.M."/>
            <person name="Riley R."/>
            <person name="Salamov A.A."/>
            <person name="Hoffmeister D."/>
            <person name="Schwenk D."/>
            <person name="Hadar Y."/>
            <person name="Yarden O."/>
            <person name="de Vries R.P."/>
            <person name="Wiebenga A."/>
            <person name="Stenlid J."/>
            <person name="Eastwood D."/>
            <person name="Grigoriev I.V."/>
            <person name="Berka R.M."/>
            <person name="Blanchette R.A."/>
            <person name="Kersten P."/>
            <person name="Martinez A.T."/>
            <person name="Vicuna R."/>
            <person name="Cullen D."/>
        </authorList>
    </citation>
    <scope>NUCLEOTIDE SEQUENCE [LARGE SCALE GENOMIC DNA]</scope>
    <source>
        <strain evidence="2 3">B</strain>
    </source>
</reference>
<dbReference type="CDD" id="cd12108">
    <property type="entry name" value="Hr-like"/>
    <property type="match status" value="1"/>
</dbReference>
<dbReference type="HOGENOM" id="CLU_066708_1_0_1"/>
<proteinExistence type="predicted"/>
<dbReference type="AlphaFoldDB" id="M2RNZ6"/>
<dbReference type="Gene3D" id="1.20.120.520">
    <property type="entry name" value="nmb1532 protein domain like"/>
    <property type="match status" value="1"/>
</dbReference>
<gene>
    <name evidence="2" type="ORF">CERSUDRAFT_112377</name>
</gene>
<dbReference type="PANTHER" id="PTHR38048">
    <property type="entry name" value="EXPRESSED PROTEIN"/>
    <property type="match status" value="1"/>
</dbReference>
<evidence type="ECO:0000259" key="1">
    <source>
        <dbReference type="Pfam" id="PF01814"/>
    </source>
</evidence>
<dbReference type="InterPro" id="IPR012312">
    <property type="entry name" value="Hemerythrin-like"/>
</dbReference>
<dbReference type="EMBL" id="KB445793">
    <property type="protein sequence ID" value="EMD40167.1"/>
    <property type="molecule type" value="Genomic_DNA"/>
</dbReference>
<dbReference type="OrthoDB" id="58416at2759"/>
<organism evidence="2 3">
    <name type="scientific">Ceriporiopsis subvermispora (strain B)</name>
    <name type="common">White-rot fungus</name>
    <name type="synonym">Gelatoporia subvermispora</name>
    <dbReference type="NCBI Taxonomy" id="914234"/>
    <lineage>
        <taxon>Eukaryota</taxon>
        <taxon>Fungi</taxon>
        <taxon>Dikarya</taxon>
        <taxon>Basidiomycota</taxon>
        <taxon>Agaricomycotina</taxon>
        <taxon>Agaricomycetes</taxon>
        <taxon>Polyporales</taxon>
        <taxon>Gelatoporiaceae</taxon>
        <taxon>Gelatoporia</taxon>
    </lineage>
</organism>
<feature type="domain" description="Hemerythrin-like" evidence="1">
    <location>
        <begin position="11"/>
        <end position="104"/>
    </location>
</feature>
<name>M2RNZ6_CERS8</name>
<dbReference type="Proteomes" id="UP000016930">
    <property type="component" value="Unassembled WGS sequence"/>
</dbReference>
<dbReference type="InterPro" id="IPR053206">
    <property type="entry name" value="Dimeric_xanthone_biosynth"/>
</dbReference>
<evidence type="ECO:0000313" key="3">
    <source>
        <dbReference type="Proteomes" id="UP000016930"/>
    </source>
</evidence>
<dbReference type="STRING" id="914234.M2RNZ6"/>
<evidence type="ECO:0000313" key="2">
    <source>
        <dbReference type="EMBL" id="EMD40167.1"/>
    </source>
</evidence>
<protein>
    <recommendedName>
        <fullName evidence="1">Hemerythrin-like domain-containing protein</fullName>
    </recommendedName>
</protein>
<dbReference type="PANTHER" id="PTHR38048:SF2">
    <property type="entry name" value="HEMERYTHRIN-LIKE DOMAIN-CONTAINING PROTEIN"/>
    <property type="match status" value="1"/>
</dbReference>
<accession>M2RNZ6</accession>